<evidence type="ECO:0000313" key="1">
    <source>
        <dbReference type="EMBL" id="KAF2282142.1"/>
    </source>
</evidence>
<accession>A0A6A6K015</accession>
<name>A0A6A6K015_HEVBR</name>
<dbReference type="EMBL" id="JAAGAX010000511">
    <property type="protein sequence ID" value="KAF2282142.1"/>
    <property type="molecule type" value="Genomic_DNA"/>
</dbReference>
<evidence type="ECO:0000313" key="2">
    <source>
        <dbReference type="Proteomes" id="UP000467840"/>
    </source>
</evidence>
<gene>
    <name evidence="1" type="ORF">GH714_042966</name>
</gene>
<dbReference type="Proteomes" id="UP000467840">
    <property type="component" value="Unassembled WGS sequence"/>
</dbReference>
<keyword evidence="2" id="KW-1185">Reference proteome</keyword>
<dbReference type="AlphaFoldDB" id="A0A6A6K015"/>
<sequence>MFTQLASLMLVLGTQKPQSPLQCVHPVRKWIWTSCQFSFRYSRMQQDVPAGTPGHSSPLRVQWEVVKHQKYSNGSLSQVSCLYTIKVYNIEGMFAFSAEPVRSVLLRINPSIDCVLLNKAVSIEVLDGVILRKFASKKRNYVSRLQDLSKYFEDNLGITLPESIRKSFVKEFGEAAKLLKGSFSV</sequence>
<comment type="caution">
    <text evidence="1">The sequence shown here is derived from an EMBL/GenBank/DDBJ whole genome shotgun (WGS) entry which is preliminary data.</text>
</comment>
<organism evidence="1 2">
    <name type="scientific">Hevea brasiliensis</name>
    <name type="common">Para rubber tree</name>
    <name type="synonym">Siphonia brasiliensis</name>
    <dbReference type="NCBI Taxonomy" id="3981"/>
    <lineage>
        <taxon>Eukaryota</taxon>
        <taxon>Viridiplantae</taxon>
        <taxon>Streptophyta</taxon>
        <taxon>Embryophyta</taxon>
        <taxon>Tracheophyta</taxon>
        <taxon>Spermatophyta</taxon>
        <taxon>Magnoliopsida</taxon>
        <taxon>eudicotyledons</taxon>
        <taxon>Gunneridae</taxon>
        <taxon>Pentapetalae</taxon>
        <taxon>rosids</taxon>
        <taxon>fabids</taxon>
        <taxon>Malpighiales</taxon>
        <taxon>Euphorbiaceae</taxon>
        <taxon>Crotonoideae</taxon>
        <taxon>Micrandreae</taxon>
        <taxon>Hevea</taxon>
    </lineage>
</organism>
<protein>
    <submittedName>
        <fullName evidence="1">Uncharacterized protein</fullName>
    </submittedName>
</protein>
<reference evidence="1 2" key="1">
    <citation type="journal article" date="2020" name="Mol. Plant">
        <title>The Chromosome-Based Rubber Tree Genome Provides New Insights into Spurge Genome Evolution and Rubber Biosynthesis.</title>
        <authorList>
            <person name="Liu J."/>
            <person name="Shi C."/>
            <person name="Shi C.C."/>
            <person name="Li W."/>
            <person name="Zhang Q.J."/>
            <person name="Zhang Y."/>
            <person name="Li K."/>
            <person name="Lu H.F."/>
            <person name="Shi C."/>
            <person name="Zhu S.T."/>
            <person name="Xiao Z.Y."/>
            <person name="Nan H."/>
            <person name="Yue Y."/>
            <person name="Zhu X.G."/>
            <person name="Wu Y."/>
            <person name="Hong X.N."/>
            <person name="Fan G.Y."/>
            <person name="Tong Y."/>
            <person name="Zhang D."/>
            <person name="Mao C.L."/>
            <person name="Liu Y.L."/>
            <person name="Hao S.J."/>
            <person name="Liu W.Q."/>
            <person name="Lv M.Q."/>
            <person name="Zhang H.B."/>
            <person name="Liu Y."/>
            <person name="Hu-Tang G.R."/>
            <person name="Wang J.P."/>
            <person name="Wang J.H."/>
            <person name="Sun Y.H."/>
            <person name="Ni S.B."/>
            <person name="Chen W.B."/>
            <person name="Zhang X.C."/>
            <person name="Jiao Y.N."/>
            <person name="Eichler E.E."/>
            <person name="Li G.H."/>
            <person name="Liu X."/>
            <person name="Gao L.Z."/>
        </authorList>
    </citation>
    <scope>NUCLEOTIDE SEQUENCE [LARGE SCALE GENOMIC DNA]</scope>
    <source>
        <strain evidence="2">cv. GT1</strain>
        <tissue evidence="1">Leaf</tissue>
    </source>
</reference>
<proteinExistence type="predicted"/>